<evidence type="ECO:0000256" key="2">
    <source>
        <dbReference type="ARBA" id="ARBA00010846"/>
    </source>
</evidence>
<dbReference type="CDD" id="cd00121">
    <property type="entry name" value="MATH"/>
    <property type="match status" value="1"/>
</dbReference>
<reference evidence="5" key="1">
    <citation type="submission" date="2014-09" db="EMBL/GenBank/DDBJ databases">
        <authorList>
            <person name="Magalhaes I.L.F."/>
            <person name="Oliveira U."/>
            <person name="Santos F.R."/>
            <person name="Vidigal T.H.D.A."/>
            <person name="Brescovit A.D."/>
            <person name="Santos A.J."/>
        </authorList>
    </citation>
    <scope>NUCLEOTIDE SEQUENCE</scope>
    <source>
        <tissue evidence="5">Shoot tissue taken approximately 20 cm above the soil surface</tissue>
    </source>
</reference>
<keyword evidence="3" id="KW-0812">Transmembrane</keyword>
<dbReference type="PROSITE" id="PS50097">
    <property type="entry name" value="BTB"/>
    <property type="match status" value="1"/>
</dbReference>
<dbReference type="Pfam" id="PF00651">
    <property type="entry name" value="BTB"/>
    <property type="match status" value="1"/>
</dbReference>
<dbReference type="PANTHER" id="PTHR26379:SF396">
    <property type="entry name" value="BTB_POZ DOMAIN CONTAINING PROTEIN"/>
    <property type="match status" value="1"/>
</dbReference>
<dbReference type="Gene3D" id="1.25.40.420">
    <property type="match status" value="1"/>
</dbReference>
<proteinExistence type="inferred from homology"/>
<organism evidence="5">
    <name type="scientific">Arundo donax</name>
    <name type="common">Giant reed</name>
    <name type="synonym">Donax arundinaceus</name>
    <dbReference type="NCBI Taxonomy" id="35708"/>
    <lineage>
        <taxon>Eukaryota</taxon>
        <taxon>Viridiplantae</taxon>
        <taxon>Streptophyta</taxon>
        <taxon>Embryophyta</taxon>
        <taxon>Tracheophyta</taxon>
        <taxon>Spermatophyta</taxon>
        <taxon>Magnoliopsida</taxon>
        <taxon>Liliopsida</taxon>
        <taxon>Poales</taxon>
        <taxon>Poaceae</taxon>
        <taxon>PACMAD clade</taxon>
        <taxon>Arundinoideae</taxon>
        <taxon>Arundineae</taxon>
        <taxon>Arundo</taxon>
    </lineage>
</organism>
<dbReference type="EMBL" id="GBRH01229170">
    <property type="protein sequence ID" value="JAD68725.1"/>
    <property type="molecule type" value="Transcribed_RNA"/>
</dbReference>
<evidence type="ECO:0000256" key="3">
    <source>
        <dbReference type="SAM" id="Phobius"/>
    </source>
</evidence>
<dbReference type="InterPro" id="IPR045005">
    <property type="entry name" value="BPM1-6"/>
</dbReference>
<protein>
    <recommendedName>
        <fullName evidence="4">BTB domain-containing protein</fullName>
    </recommendedName>
</protein>
<reference evidence="5" key="2">
    <citation type="journal article" date="2015" name="Data Brief">
        <title>Shoot transcriptome of the giant reed, Arundo donax.</title>
        <authorList>
            <person name="Barrero R.A."/>
            <person name="Guerrero F.D."/>
            <person name="Moolhuijzen P."/>
            <person name="Goolsby J.A."/>
            <person name="Tidwell J."/>
            <person name="Bellgard S.E."/>
            <person name="Bellgard M.I."/>
        </authorList>
    </citation>
    <scope>NUCLEOTIDE SEQUENCE</scope>
    <source>
        <tissue evidence="5">Shoot tissue taken approximately 20 cm above the soil surface</tissue>
    </source>
</reference>
<dbReference type="Pfam" id="PF24570">
    <property type="entry name" value="BACK_BPM_SPOP"/>
    <property type="match status" value="1"/>
</dbReference>
<dbReference type="PANTHER" id="PTHR26379">
    <property type="entry name" value="BTB/POZ AND MATH DOMAIN-CONTAINING PROTEIN 1"/>
    <property type="match status" value="1"/>
</dbReference>
<comment type="similarity">
    <text evidence="2">Belongs to the Tdpoz family.</text>
</comment>
<feature type="transmembrane region" description="Helical" evidence="3">
    <location>
        <begin position="293"/>
        <end position="312"/>
    </location>
</feature>
<evidence type="ECO:0000259" key="4">
    <source>
        <dbReference type="PROSITE" id="PS50097"/>
    </source>
</evidence>
<comment type="pathway">
    <text evidence="1">Protein modification; protein ubiquitination.</text>
</comment>
<keyword evidence="3" id="KW-1133">Transmembrane helix</keyword>
<feature type="domain" description="BTB" evidence="4">
    <location>
        <begin position="74"/>
        <end position="142"/>
    </location>
</feature>
<feature type="transmembrane region" description="Helical" evidence="3">
    <location>
        <begin position="269"/>
        <end position="286"/>
    </location>
</feature>
<dbReference type="InterPro" id="IPR056423">
    <property type="entry name" value="BACK_BPM_SPOP"/>
</dbReference>
<dbReference type="InterPro" id="IPR002083">
    <property type="entry name" value="MATH/TRAF_dom"/>
</dbReference>
<dbReference type="InterPro" id="IPR000210">
    <property type="entry name" value="BTB/POZ_dom"/>
</dbReference>
<dbReference type="Gene3D" id="3.30.710.10">
    <property type="entry name" value="Potassium Channel Kv1.1, Chain A"/>
    <property type="match status" value="1"/>
</dbReference>
<evidence type="ECO:0000256" key="1">
    <source>
        <dbReference type="ARBA" id="ARBA00004906"/>
    </source>
</evidence>
<dbReference type="SMART" id="SM00225">
    <property type="entry name" value="BTB"/>
    <property type="match status" value="1"/>
</dbReference>
<dbReference type="InterPro" id="IPR011333">
    <property type="entry name" value="SKP1/BTB/POZ_sf"/>
</dbReference>
<dbReference type="SUPFAM" id="SSF54695">
    <property type="entry name" value="POZ domain"/>
    <property type="match status" value="1"/>
</dbReference>
<name>A0A0A9C5Q0_ARUDO</name>
<dbReference type="AlphaFoldDB" id="A0A0A9C5Q0"/>
<evidence type="ECO:0000313" key="5">
    <source>
        <dbReference type="EMBL" id="JAD68725.1"/>
    </source>
</evidence>
<dbReference type="SUPFAM" id="SSF49599">
    <property type="entry name" value="TRAF domain-like"/>
    <property type="match status" value="1"/>
</dbReference>
<dbReference type="CDD" id="cd18280">
    <property type="entry name" value="BTB_POZ_BPM_plant"/>
    <property type="match status" value="1"/>
</dbReference>
<dbReference type="GO" id="GO:0016567">
    <property type="term" value="P:protein ubiquitination"/>
    <property type="evidence" value="ECO:0007669"/>
    <property type="project" value="InterPro"/>
</dbReference>
<accession>A0A0A9C5Q0</accession>
<keyword evidence="3" id="KW-0472">Membrane</keyword>
<sequence length="320" mass="35051">MQDFSYVAGVAFHDFISRAWLEESGHLVHDRFTVRCDVRTEERGAEPPAPTVVVVPPPDLHRHLGGLLEAKDGADVTFQVAGETFSAHRCVLAARSPVLKAELFGAMKESSDAVVIRVDDMEADVFRALLGFVYTDTLQDDLGVKQRKEAAMAQHLLVAADRYSLERLKLICEDKLCKHIDTGLAATILTLAEQHNCRGLKKACLQFLSCPSTLNDVMETDGFEHLARSCPSVLKELISNVSTCVPVDLGEARRRGWNGMLSSGRRTNYWYQALVVLVVLCVVLSLKRGNAPLSCICLVIASFVGTTINGAAKLPPTCKN</sequence>